<keyword evidence="1" id="KW-1133">Transmembrane helix</keyword>
<keyword evidence="1" id="KW-0812">Transmembrane</keyword>
<sequence>MKFPKVTVAFITSGVLAFLLPIILPVFPEFTYFQNVFMYALYAPPLIFTYGILTSSLSDYLSRKPNYQHKRLVSFMFHVLFGIAFILPYGIIFDPSIFTEGIMNFATISGTFSAVVYFVINKIVSKIN</sequence>
<feature type="transmembrane region" description="Helical" evidence="1">
    <location>
        <begin position="97"/>
        <end position="120"/>
    </location>
</feature>
<gene>
    <name evidence="2" type="ORF">GGQ92_003290</name>
</gene>
<feature type="transmembrane region" description="Helical" evidence="1">
    <location>
        <begin position="39"/>
        <end position="60"/>
    </location>
</feature>
<dbReference type="AlphaFoldDB" id="A0A841RPI7"/>
<reference evidence="2 3" key="1">
    <citation type="submission" date="2020-08" db="EMBL/GenBank/DDBJ databases">
        <title>Genomic Encyclopedia of Type Strains, Phase IV (KMG-IV): sequencing the most valuable type-strain genomes for metagenomic binning, comparative biology and taxonomic classification.</title>
        <authorList>
            <person name="Goeker M."/>
        </authorList>
    </citation>
    <scope>NUCLEOTIDE SEQUENCE [LARGE SCALE GENOMIC DNA]</scope>
    <source>
        <strain evidence="2 3">DSM 11805</strain>
    </source>
</reference>
<keyword evidence="1" id="KW-0472">Membrane</keyword>
<feature type="transmembrane region" description="Helical" evidence="1">
    <location>
        <begin position="72"/>
        <end position="91"/>
    </location>
</feature>
<name>A0A841RPI7_9BACI</name>
<evidence type="ECO:0000313" key="3">
    <source>
        <dbReference type="Proteomes" id="UP000572212"/>
    </source>
</evidence>
<dbReference type="Proteomes" id="UP000572212">
    <property type="component" value="Unassembled WGS sequence"/>
</dbReference>
<feature type="transmembrane region" description="Helical" evidence="1">
    <location>
        <begin position="7"/>
        <end position="27"/>
    </location>
</feature>
<dbReference type="RefSeq" id="WP_184251334.1">
    <property type="nucleotide sequence ID" value="NZ_BAAACU010000045.1"/>
</dbReference>
<proteinExistence type="predicted"/>
<comment type="caution">
    <text evidence="2">The sequence shown here is derived from an EMBL/GenBank/DDBJ whole genome shotgun (WGS) entry which is preliminary data.</text>
</comment>
<evidence type="ECO:0000256" key="1">
    <source>
        <dbReference type="SAM" id="Phobius"/>
    </source>
</evidence>
<protein>
    <submittedName>
        <fullName evidence="2">Uncharacterized protein</fullName>
    </submittedName>
</protein>
<keyword evidence="3" id="KW-1185">Reference proteome</keyword>
<evidence type="ECO:0000313" key="2">
    <source>
        <dbReference type="EMBL" id="MBB6514439.1"/>
    </source>
</evidence>
<organism evidence="2 3">
    <name type="scientific">Gracilibacillus halotolerans</name>
    <dbReference type="NCBI Taxonomy" id="74386"/>
    <lineage>
        <taxon>Bacteria</taxon>
        <taxon>Bacillati</taxon>
        <taxon>Bacillota</taxon>
        <taxon>Bacilli</taxon>
        <taxon>Bacillales</taxon>
        <taxon>Bacillaceae</taxon>
        <taxon>Gracilibacillus</taxon>
    </lineage>
</organism>
<accession>A0A841RPI7</accession>
<dbReference type="EMBL" id="JACHON010000046">
    <property type="protein sequence ID" value="MBB6514439.1"/>
    <property type="molecule type" value="Genomic_DNA"/>
</dbReference>